<reference evidence="6 7" key="1">
    <citation type="submission" date="2019-12" db="EMBL/GenBank/DDBJ databases">
        <title>Spirosoma sp. HMF4905 genome sequencing and assembly.</title>
        <authorList>
            <person name="Kang H."/>
            <person name="Cha I."/>
            <person name="Kim H."/>
            <person name="Joh K."/>
        </authorList>
    </citation>
    <scope>NUCLEOTIDE SEQUENCE [LARGE SCALE GENOMIC DNA]</scope>
    <source>
        <strain evidence="6 7">HMF4905</strain>
    </source>
</reference>
<dbReference type="InterPro" id="IPR013766">
    <property type="entry name" value="Thioredoxin_domain"/>
</dbReference>
<sequence>MPFYILEHINMSINVLLILLTSSLFLMANRTPFLADGVHISIHMKDGNGQPVTLSTPNVFTLEPVELGNAKLDASGNAVLDIPVNKVQFANIQIGEKLGTLLLSPGDNLRISVVNQERSPFIFSGKGAEAATFLAQTSSIWHNYETKGGKHLLQLEPDEFVNRLDSVQKAYDKLALYSAGTVALKPVRHLLMQRNAVQLLTYKLNYCMSRFGSDELPANVPPTLKNVVSELPFDSSLLEANTYEYGFLLAMYEQLGLYAPLFAGKSKDERMSIQDQLPQLADQQISLRSYPASIRTFLRAKNIYDSLKQWGITSATDSLVEAIKKEPGYQAYASVIQEKYDSWLALAPGKAAPNFSGLSPEGKPLLLTDLKGKVVYVDVWATWCVPCREEFPQAKQLQARFADNNQVAFLYVSIDRNQEAWKKMLAGDPDFKGVHMNQPPGEQFESFGKAYQLGSIPRYMLIDQTGNLVNVNADRPSSGKVGEAIQQLLQ</sequence>
<dbReference type="EMBL" id="WPIN01000026">
    <property type="protein sequence ID" value="MVM35719.1"/>
    <property type="molecule type" value="Genomic_DNA"/>
</dbReference>
<dbReference type="GO" id="GO:0030313">
    <property type="term" value="C:cell envelope"/>
    <property type="evidence" value="ECO:0007669"/>
    <property type="project" value="UniProtKB-SubCell"/>
</dbReference>
<keyword evidence="3" id="KW-1015">Disulfide bond</keyword>
<dbReference type="Gene3D" id="3.40.30.10">
    <property type="entry name" value="Glutaredoxin"/>
    <property type="match status" value="1"/>
</dbReference>
<dbReference type="SUPFAM" id="SSF52833">
    <property type="entry name" value="Thioredoxin-like"/>
    <property type="match status" value="1"/>
</dbReference>
<evidence type="ECO:0000313" key="6">
    <source>
        <dbReference type="EMBL" id="MVM35719.1"/>
    </source>
</evidence>
<dbReference type="Proteomes" id="UP000436006">
    <property type="component" value="Unassembled WGS sequence"/>
</dbReference>
<evidence type="ECO:0000256" key="4">
    <source>
        <dbReference type="ARBA" id="ARBA00023284"/>
    </source>
</evidence>
<keyword evidence="7" id="KW-1185">Reference proteome</keyword>
<name>A0A7K1SPJ4_9BACT</name>
<comment type="caution">
    <text evidence="6">The sequence shown here is derived from an EMBL/GenBank/DDBJ whole genome shotgun (WGS) entry which is preliminary data.</text>
</comment>
<comment type="subcellular location">
    <subcellularLocation>
        <location evidence="1">Cell envelope</location>
    </subcellularLocation>
</comment>
<dbReference type="AlphaFoldDB" id="A0A7K1SPJ4"/>
<dbReference type="InterPro" id="IPR013740">
    <property type="entry name" value="Redoxin"/>
</dbReference>
<keyword evidence="2" id="KW-0201">Cytochrome c-type biogenesis</keyword>
<feature type="domain" description="Thioredoxin" evidence="5">
    <location>
        <begin position="346"/>
        <end position="490"/>
    </location>
</feature>
<gene>
    <name evidence="6" type="ORF">GO755_37235</name>
</gene>
<protein>
    <submittedName>
        <fullName evidence="6">Redoxin family protein</fullName>
    </submittedName>
</protein>
<evidence type="ECO:0000256" key="1">
    <source>
        <dbReference type="ARBA" id="ARBA00004196"/>
    </source>
</evidence>
<dbReference type="Pfam" id="PF08534">
    <property type="entry name" value="Redoxin"/>
    <property type="match status" value="1"/>
</dbReference>
<dbReference type="GO" id="GO:0017004">
    <property type="term" value="P:cytochrome complex assembly"/>
    <property type="evidence" value="ECO:0007669"/>
    <property type="project" value="UniProtKB-KW"/>
</dbReference>
<evidence type="ECO:0000256" key="2">
    <source>
        <dbReference type="ARBA" id="ARBA00022748"/>
    </source>
</evidence>
<proteinExistence type="predicted"/>
<dbReference type="PANTHER" id="PTHR42852:SF6">
    <property type="entry name" value="THIOL:DISULFIDE INTERCHANGE PROTEIN DSBE"/>
    <property type="match status" value="1"/>
</dbReference>
<evidence type="ECO:0000313" key="7">
    <source>
        <dbReference type="Proteomes" id="UP000436006"/>
    </source>
</evidence>
<dbReference type="RefSeq" id="WP_157590523.1">
    <property type="nucleotide sequence ID" value="NZ_WPIN01000026.1"/>
</dbReference>
<organism evidence="6 7">
    <name type="scientific">Spirosoma arboris</name>
    <dbReference type="NCBI Taxonomy" id="2682092"/>
    <lineage>
        <taxon>Bacteria</taxon>
        <taxon>Pseudomonadati</taxon>
        <taxon>Bacteroidota</taxon>
        <taxon>Cytophagia</taxon>
        <taxon>Cytophagales</taxon>
        <taxon>Cytophagaceae</taxon>
        <taxon>Spirosoma</taxon>
    </lineage>
</organism>
<dbReference type="CDD" id="cd02966">
    <property type="entry name" value="TlpA_like_family"/>
    <property type="match status" value="1"/>
</dbReference>
<dbReference type="GO" id="GO:0016491">
    <property type="term" value="F:oxidoreductase activity"/>
    <property type="evidence" value="ECO:0007669"/>
    <property type="project" value="InterPro"/>
</dbReference>
<keyword evidence="4" id="KW-0676">Redox-active center</keyword>
<accession>A0A7K1SPJ4</accession>
<dbReference type="PROSITE" id="PS51352">
    <property type="entry name" value="THIOREDOXIN_2"/>
    <property type="match status" value="1"/>
</dbReference>
<dbReference type="InterPro" id="IPR050553">
    <property type="entry name" value="Thioredoxin_ResA/DsbE_sf"/>
</dbReference>
<evidence type="ECO:0000256" key="3">
    <source>
        <dbReference type="ARBA" id="ARBA00023157"/>
    </source>
</evidence>
<dbReference type="PANTHER" id="PTHR42852">
    <property type="entry name" value="THIOL:DISULFIDE INTERCHANGE PROTEIN DSBE"/>
    <property type="match status" value="1"/>
</dbReference>
<dbReference type="InterPro" id="IPR036249">
    <property type="entry name" value="Thioredoxin-like_sf"/>
</dbReference>
<evidence type="ECO:0000259" key="5">
    <source>
        <dbReference type="PROSITE" id="PS51352"/>
    </source>
</evidence>